<dbReference type="EMBL" id="SFCI01001007">
    <property type="protein sequence ID" value="TFY77080.1"/>
    <property type="molecule type" value="Genomic_DNA"/>
</dbReference>
<evidence type="ECO:0000256" key="1">
    <source>
        <dbReference type="SAM" id="MobiDB-lite"/>
    </source>
</evidence>
<feature type="region of interest" description="Disordered" evidence="1">
    <location>
        <begin position="214"/>
        <end position="374"/>
    </location>
</feature>
<dbReference type="PANTHER" id="PTHR31274">
    <property type="entry name" value="PROTEIN ECM3"/>
    <property type="match status" value="1"/>
</dbReference>
<evidence type="ECO:0000313" key="2">
    <source>
        <dbReference type="EMBL" id="TFY77080.1"/>
    </source>
</evidence>
<evidence type="ECO:0008006" key="4">
    <source>
        <dbReference type="Google" id="ProtNLM"/>
    </source>
</evidence>
<dbReference type="OrthoDB" id="435607at2759"/>
<organism evidence="2 3">
    <name type="scientific">Hericium alpestre</name>
    <dbReference type="NCBI Taxonomy" id="135208"/>
    <lineage>
        <taxon>Eukaryota</taxon>
        <taxon>Fungi</taxon>
        <taxon>Dikarya</taxon>
        <taxon>Basidiomycota</taxon>
        <taxon>Agaricomycotina</taxon>
        <taxon>Agaricomycetes</taxon>
        <taxon>Russulales</taxon>
        <taxon>Hericiaceae</taxon>
        <taxon>Hericium</taxon>
    </lineage>
</organism>
<name>A0A4Y9ZS70_9AGAM</name>
<feature type="compositionally biased region" description="Basic residues" evidence="1">
    <location>
        <begin position="224"/>
        <end position="233"/>
    </location>
</feature>
<protein>
    <recommendedName>
        <fullName evidence="4">Sulphur transport domain-containing protein</fullName>
    </recommendedName>
</protein>
<accession>A0A4Y9ZS70</accession>
<proteinExistence type="predicted"/>
<comment type="caution">
    <text evidence="2">The sequence shown here is derived from an EMBL/GenBank/DDBJ whole genome shotgun (WGS) entry which is preliminary data.</text>
</comment>
<feature type="compositionally biased region" description="Low complexity" evidence="1">
    <location>
        <begin position="234"/>
        <end position="256"/>
    </location>
</feature>
<dbReference type="InterPro" id="IPR040254">
    <property type="entry name" value="Ecm3-like"/>
</dbReference>
<evidence type="ECO:0000313" key="3">
    <source>
        <dbReference type="Proteomes" id="UP000298061"/>
    </source>
</evidence>
<feature type="compositionally biased region" description="Low complexity" evidence="1">
    <location>
        <begin position="127"/>
        <end position="137"/>
    </location>
</feature>
<dbReference type="PANTHER" id="PTHR31274:SF1">
    <property type="entry name" value="AGL149CP"/>
    <property type="match status" value="1"/>
</dbReference>
<dbReference type="Proteomes" id="UP000298061">
    <property type="component" value="Unassembled WGS sequence"/>
</dbReference>
<sequence>MKPLAHRARAPLPPAYSFLGGIGLTLPVHALNTLNGRVFGISGFLHRAVRGGQEERAAVLGFVLGGLFVGLTDGLAPKIVDANPLKVLLSGLLVGLGTKLSNGCTSGRVLIIAQESKSASSETEPPADTSTASDSRPSSPPSAERRKIPAAKPPAVINTSPLRRTLVSFLTSVSFAFALRLANMTDPDRVLAFLVLPPSPAFDPTLGFLALAPSRCSPSSTRNTARHTARRAPPRSTCGSLSARRSSASGGESRASVAKLSSTHVMETAPQSSSSPPAPARHFDALVKSFFIGPTQEVDEPEVDTEREMMTRSPSRMGFLDDSDEDDDQVPASPSWAKDKESGEGPGGQIKAGGPQDGRLAGSESDSSDEWSNDDGYSAGVIDADDKVLQFVCIFLSCLPTATTQVYLTQVYSGTGTAEHLSVFLIPQYAIMFVTMTALTAYTLQLLF</sequence>
<keyword evidence="3" id="KW-1185">Reference proteome</keyword>
<dbReference type="AlphaFoldDB" id="A0A4Y9ZS70"/>
<feature type="region of interest" description="Disordered" evidence="1">
    <location>
        <begin position="115"/>
        <end position="155"/>
    </location>
</feature>
<reference evidence="2 3" key="1">
    <citation type="submission" date="2019-02" db="EMBL/GenBank/DDBJ databases">
        <title>Genome sequencing of the rare red list fungi Hericium alpestre (H. flagellum).</title>
        <authorList>
            <person name="Buettner E."/>
            <person name="Kellner H."/>
        </authorList>
    </citation>
    <scope>NUCLEOTIDE SEQUENCE [LARGE SCALE GENOMIC DNA]</scope>
    <source>
        <strain evidence="2 3">DSM 108284</strain>
    </source>
</reference>
<gene>
    <name evidence="2" type="ORF">EWM64_g6932</name>
</gene>